<dbReference type="Proteomes" id="UP001155241">
    <property type="component" value="Unassembled WGS sequence"/>
</dbReference>
<dbReference type="RefSeq" id="WP_252855917.1">
    <property type="nucleotide sequence ID" value="NZ_JAMXLR010000092.1"/>
</dbReference>
<accession>A0A9X2FEW4</accession>
<feature type="region of interest" description="Disordered" evidence="1">
    <location>
        <begin position="54"/>
        <end position="79"/>
    </location>
</feature>
<dbReference type="AlphaFoldDB" id="A0A9X2FEW4"/>
<gene>
    <name evidence="2" type="ORF">NG895_28225</name>
</gene>
<name>A0A9X2FEW4_9BACT</name>
<reference evidence="2" key="1">
    <citation type="submission" date="2022-06" db="EMBL/GenBank/DDBJ databases">
        <title>Aeoliella straminimaris, a novel planctomycete from sediments.</title>
        <authorList>
            <person name="Vitorino I.R."/>
            <person name="Lage O.M."/>
        </authorList>
    </citation>
    <scope>NUCLEOTIDE SEQUENCE</scope>
    <source>
        <strain evidence="2">ICT_H6.2</strain>
    </source>
</reference>
<evidence type="ECO:0000313" key="2">
    <source>
        <dbReference type="EMBL" id="MCO6047810.1"/>
    </source>
</evidence>
<organism evidence="2 3">
    <name type="scientific">Aeoliella straminimaris</name>
    <dbReference type="NCBI Taxonomy" id="2954799"/>
    <lineage>
        <taxon>Bacteria</taxon>
        <taxon>Pseudomonadati</taxon>
        <taxon>Planctomycetota</taxon>
        <taxon>Planctomycetia</taxon>
        <taxon>Pirellulales</taxon>
        <taxon>Lacipirellulaceae</taxon>
        <taxon>Aeoliella</taxon>
    </lineage>
</organism>
<protein>
    <submittedName>
        <fullName evidence="2">Uncharacterized protein</fullName>
    </submittedName>
</protein>
<evidence type="ECO:0000313" key="3">
    <source>
        <dbReference type="Proteomes" id="UP001155241"/>
    </source>
</evidence>
<dbReference type="EMBL" id="JAMXLR010000092">
    <property type="protein sequence ID" value="MCO6047810.1"/>
    <property type="molecule type" value="Genomic_DNA"/>
</dbReference>
<sequence length="79" mass="9044">MSYRTTNNSYLPPQLWLQPVSFDPNAHRQFAKALDESLARLVAQQRTRQARCTRPHPVVFGQADPANSSEDVLPDQDFF</sequence>
<proteinExistence type="predicted"/>
<evidence type="ECO:0000256" key="1">
    <source>
        <dbReference type="SAM" id="MobiDB-lite"/>
    </source>
</evidence>
<keyword evidence="3" id="KW-1185">Reference proteome</keyword>
<comment type="caution">
    <text evidence="2">The sequence shown here is derived from an EMBL/GenBank/DDBJ whole genome shotgun (WGS) entry which is preliminary data.</text>
</comment>